<organism evidence="2 3">
    <name type="scientific">Amborella trichopoda</name>
    <dbReference type="NCBI Taxonomy" id="13333"/>
    <lineage>
        <taxon>Eukaryota</taxon>
        <taxon>Viridiplantae</taxon>
        <taxon>Streptophyta</taxon>
        <taxon>Embryophyta</taxon>
        <taxon>Tracheophyta</taxon>
        <taxon>Spermatophyta</taxon>
        <taxon>Magnoliopsida</taxon>
        <taxon>Amborellales</taxon>
        <taxon>Amborellaceae</taxon>
        <taxon>Amborella</taxon>
    </lineage>
</organism>
<reference evidence="3" key="1">
    <citation type="journal article" date="2013" name="Science">
        <title>The Amborella genome and the evolution of flowering plants.</title>
        <authorList>
            <consortium name="Amborella Genome Project"/>
        </authorList>
    </citation>
    <scope>NUCLEOTIDE SEQUENCE [LARGE SCALE GENOMIC DNA]</scope>
</reference>
<sequence>MPLIHRLLNIFMTSTCPVPSTFLIDRRSAIPMVLAHPAHDMPLIHRLLNVFVMSTCLVLPSPKYFRHQLVIYHPSGASSPSERNATHTPAVKHLRDINLLDPKYFPHQPVVSNPRGAGSPSARHATHTSAVEHL</sequence>
<keyword evidence="3" id="KW-1185">Reference proteome</keyword>
<dbReference type="HOGENOM" id="CLU_1899035_0_0_1"/>
<name>W1NNH6_AMBTC</name>
<dbReference type="Gramene" id="ERM97327">
    <property type="protein sequence ID" value="ERM97327"/>
    <property type="gene ID" value="AMTR_s00073p00098590"/>
</dbReference>
<protein>
    <submittedName>
        <fullName evidence="2">Uncharacterized protein</fullName>
    </submittedName>
</protein>
<evidence type="ECO:0000313" key="2">
    <source>
        <dbReference type="EMBL" id="ERM97327.1"/>
    </source>
</evidence>
<dbReference type="Proteomes" id="UP000017836">
    <property type="component" value="Unassembled WGS sequence"/>
</dbReference>
<proteinExistence type="predicted"/>
<dbReference type="AlphaFoldDB" id="W1NNH6"/>
<evidence type="ECO:0000313" key="3">
    <source>
        <dbReference type="Proteomes" id="UP000017836"/>
    </source>
</evidence>
<feature type="region of interest" description="Disordered" evidence="1">
    <location>
        <begin position="110"/>
        <end position="134"/>
    </location>
</feature>
<dbReference type="EMBL" id="KI396509">
    <property type="protein sequence ID" value="ERM97327.1"/>
    <property type="molecule type" value="Genomic_DNA"/>
</dbReference>
<evidence type="ECO:0000256" key="1">
    <source>
        <dbReference type="SAM" id="MobiDB-lite"/>
    </source>
</evidence>
<gene>
    <name evidence="2" type="ORF">AMTR_s00073p00098590</name>
</gene>
<accession>W1NNH6</accession>